<feature type="domain" description="TonB-dependent receptor plug" evidence="9">
    <location>
        <begin position="130"/>
        <end position="256"/>
    </location>
</feature>
<evidence type="ECO:0000256" key="3">
    <source>
        <dbReference type="ARBA" id="ARBA00022452"/>
    </source>
</evidence>
<dbReference type="Pfam" id="PF07715">
    <property type="entry name" value="Plug"/>
    <property type="match status" value="1"/>
</dbReference>
<evidence type="ECO:0000313" key="11">
    <source>
        <dbReference type="Proteomes" id="UP000071561"/>
    </source>
</evidence>
<organism evidence="10 11">
    <name type="scientific">Pedobacter cryoconitis</name>
    <dbReference type="NCBI Taxonomy" id="188932"/>
    <lineage>
        <taxon>Bacteria</taxon>
        <taxon>Pseudomonadati</taxon>
        <taxon>Bacteroidota</taxon>
        <taxon>Sphingobacteriia</taxon>
        <taxon>Sphingobacteriales</taxon>
        <taxon>Sphingobacteriaceae</taxon>
        <taxon>Pedobacter</taxon>
    </lineage>
</organism>
<dbReference type="PROSITE" id="PS52016">
    <property type="entry name" value="TONB_DEPENDENT_REC_3"/>
    <property type="match status" value="1"/>
</dbReference>
<evidence type="ECO:0000256" key="7">
    <source>
        <dbReference type="PROSITE-ProRule" id="PRU01360"/>
    </source>
</evidence>
<feature type="chain" id="PRO_5007280771" evidence="8">
    <location>
        <begin position="23"/>
        <end position="1119"/>
    </location>
</feature>
<keyword evidence="6 7" id="KW-0998">Cell outer membrane</keyword>
<dbReference type="Gene3D" id="2.170.130.10">
    <property type="entry name" value="TonB-dependent receptor, plug domain"/>
    <property type="match status" value="1"/>
</dbReference>
<dbReference type="PATRIC" id="fig|188932.3.peg.5091"/>
<evidence type="ECO:0000256" key="4">
    <source>
        <dbReference type="ARBA" id="ARBA00022692"/>
    </source>
</evidence>
<dbReference type="NCBIfam" id="TIGR04057">
    <property type="entry name" value="SusC_RagA_signa"/>
    <property type="match status" value="1"/>
</dbReference>
<dbReference type="GO" id="GO:0009279">
    <property type="term" value="C:cell outer membrane"/>
    <property type="evidence" value="ECO:0007669"/>
    <property type="project" value="UniProtKB-SubCell"/>
</dbReference>
<dbReference type="SUPFAM" id="SSF49464">
    <property type="entry name" value="Carboxypeptidase regulatory domain-like"/>
    <property type="match status" value="1"/>
</dbReference>
<gene>
    <name evidence="10" type="ORF">AY601_4912</name>
</gene>
<dbReference type="InterPro" id="IPR023997">
    <property type="entry name" value="TonB-dep_OMP_SusC/RagA_CS"/>
</dbReference>
<feature type="signal peptide" evidence="8">
    <location>
        <begin position="1"/>
        <end position="22"/>
    </location>
</feature>
<dbReference type="SUPFAM" id="SSF56935">
    <property type="entry name" value="Porins"/>
    <property type="match status" value="1"/>
</dbReference>
<evidence type="ECO:0000256" key="8">
    <source>
        <dbReference type="SAM" id="SignalP"/>
    </source>
</evidence>
<dbReference type="EMBL" id="CP014504">
    <property type="protein sequence ID" value="AMQ01732.1"/>
    <property type="molecule type" value="Genomic_DNA"/>
</dbReference>
<dbReference type="AlphaFoldDB" id="A0A127VKD1"/>
<sequence length="1119" mass="124403" precursor="true">MIKNLLLILFLTGLSLSGYSQKQTTISGQVLDPEGLPIPGASVYVDKSTIGEQTGVTGVIQNTAIGTVTNAEGKFTLTVPEGTPAIRVSYMGYSSVLVNIINKTKLTISMASSDNNLGEVVVNGYTAISKRKNTTATTVLEYDKVRQSGVSGIDQMLEGQIAGVAVTSLGGGPSGAPKIRIRGTVSLNGGQDPLWVLDGIPLEGTNLPNNLTDKDNIDQLRNLPIAGLNPDDIADITILKDAAATSIYGARAANGVIVITTKKGKKGPISINFNANTFISERPNLDKLNLMNSTEKVDFELGLAARPDLLYRNSQGGVARILNQNTELENYQTNGFSALSPATQQAINALRGNNTDWGKELYQTAINQQYSLSLSGGNDQANYYFSGGYYDEKGTTIGTGLKRYNMTLKTDFNISQKLKLGVAIFGSKSDRKNYLADVDGFTNPARYSRNVNPYQQVRNADGSYSYDRDIFGTNNLRGDIYVPFNIIEERNNTRYTLGNKSVKSIIDMDYQIIKDLKLHSELGLQFEETGIEKYAGEDSYFTRKFKQGTSYYNAKTKQYEYFLPAGGIMQNQQTSFFQYNWKTLLEYKKVINQKHEIEALAGTEFRKNNNDDLATKAFGYNERTLTNQNILFPSSDRINDEIYRAYRKSKLSNAYASFYGTLSYTYDRKYTAYGSIRYDGSDLFGVDPKYRYLPIYSISGAWNANEEDFIKKAKWISNLRFRTSYGIQGNIDKNTTPKIVGRYGSADILPGGTQETINVENPPNNKLRWEKTTTFNAGVDLGLFNNAFQITFDYYNRNSKDLIGLQSLPLENGFEFTNSNFAQVKNKGLELTISTRNISTKGFQWWTDFNIAHNKSKVTREMARANQFTPSREGYPVNALFVLKTAGLDANGIPQFIQDGKVVSVENFYKLYDPYADFFPGNATASSLTNKEYQGLFTYAGDRDPKYTGGLINRFRFGNIDLSISAIFNISQLMTATPAYNPAAVDRGMNFSKDILNAWTPANTNTNQPQIFDSATGDGSRWMAFNWYNNTDPGNSYKSLDVFAKRMSYLRVNSVRVGYTLPAKISSKIKANSLRFSIEGRNLFVLSTGYKGYTDPETYGNIYAQPISRSISVGLNATF</sequence>
<dbReference type="NCBIfam" id="TIGR04056">
    <property type="entry name" value="OMP_RagA_SusC"/>
    <property type="match status" value="1"/>
</dbReference>
<reference evidence="10 11" key="1">
    <citation type="submission" date="2016-03" db="EMBL/GenBank/DDBJ databases">
        <title>Complete genome sequence of Pedobacter cryoconitis PAMC 27485.</title>
        <authorList>
            <person name="Lee J."/>
            <person name="Kim O.-S."/>
        </authorList>
    </citation>
    <scope>NUCLEOTIDE SEQUENCE [LARGE SCALE GENOMIC DNA]</scope>
    <source>
        <strain evidence="10 11">PAMC 27485</strain>
    </source>
</reference>
<dbReference type="InterPro" id="IPR012910">
    <property type="entry name" value="Plug_dom"/>
</dbReference>
<dbReference type="InterPro" id="IPR037066">
    <property type="entry name" value="Plug_dom_sf"/>
</dbReference>
<evidence type="ECO:0000256" key="6">
    <source>
        <dbReference type="ARBA" id="ARBA00023237"/>
    </source>
</evidence>
<evidence type="ECO:0000259" key="9">
    <source>
        <dbReference type="Pfam" id="PF07715"/>
    </source>
</evidence>
<keyword evidence="8" id="KW-0732">Signal</keyword>
<keyword evidence="2 7" id="KW-0813">Transport</keyword>
<keyword evidence="4 7" id="KW-0812">Transmembrane</keyword>
<dbReference type="Gene3D" id="2.60.40.1120">
    <property type="entry name" value="Carboxypeptidase-like, regulatory domain"/>
    <property type="match status" value="1"/>
</dbReference>
<accession>A0A127VKD1</accession>
<dbReference type="Gene3D" id="2.40.170.20">
    <property type="entry name" value="TonB-dependent receptor, beta-barrel domain"/>
    <property type="match status" value="1"/>
</dbReference>
<dbReference type="Pfam" id="PF13715">
    <property type="entry name" value="CarbopepD_reg_2"/>
    <property type="match status" value="1"/>
</dbReference>
<dbReference type="OrthoDB" id="9768177at2"/>
<dbReference type="InterPro" id="IPR039426">
    <property type="entry name" value="TonB-dep_rcpt-like"/>
</dbReference>
<evidence type="ECO:0000256" key="5">
    <source>
        <dbReference type="ARBA" id="ARBA00023136"/>
    </source>
</evidence>
<keyword evidence="3 7" id="KW-1134">Transmembrane beta strand</keyword>
<keyword evidence="11" id="KW-1185">Reference proteome</keyword>
<evidence type="ECO:0000313" key="10">
    <source>
        <dbReference type="EMBL" id="AMQ01732.1"/>
    </source>
</evidence>
<dbReference type="KEGG" id="pcm:AY601_4912"/>
<evidence type="ECO:0000256" key="1">
    <source>
        <dbReference type="ARBA" id="ARBA00004571"/>
    </source>
</evidence>
<comment type="subcellular location">
    <subcellularLocation>
        <location evidence="1 7">Cell outer membrane</location>
        <topology evidence="1 7">Multi-pass membrane protein</topology>
    </subcellularLocation>
</comment>
<evidence type="ECO:0000256" key="2">
    <source>
        <dbReference type="ARBA" id="ARBA00022448"/>
    </source>
</evidence>
<proteinExistence type="inferred from homology"/>
<comment type="similarity">
    <text evidence="7">Belongs to the TonB-dependent receptor family.</text>
</comment>
<keyword evidence="5 7" id="KW-0472">Membrane</keyword>
<dbReference type="RefSeq" id="WP_068406408.1">
    <property type="nucleotide sequence ID" value="NZ_CP014504.1"/>
</dbReference>
<dbReference type="InterPro" id="IPR023996">
    <property type="entry name" value="TonB-dep_OMP_SusC/RagA"/>
</dbReference>
<name>A0A127VKD1_9SPHI</name>
<dbReference type="InterPro" id="IPR008969">
    <property type="entry name" value="CarboxyPept-like_regulatory"/>
</dbReference>
<protein>
    <submittedName>
        <fullName evidence="10">SusC/RagA family TonB-linked outer membrane protein</fullName>
    </submittedName>
</protein>
<dbReference type="InterPro" id="IPR036942">
    <property type="entry name" value="Beta-barrel_TonB_sf"/>
</dbReference>
<dbReference type="Proteomes" id="UP000071561">
    <property type="component" value="Chromosome"/>
</dbReference>